<reference evidence="1" key="1">
    <citation type="journal article" date="2021" name="Proc. Natl. Acad. Sci. U.S.A.">
        <title>A Catalog of Tens of Thousands of Viruses from Human Metagenomes Reveals Hidden Associations with Chronic Diseases.</title>
        <authorList>
            <person name="Tisza M.J."/>
            <person name="Buck C.B."/>
        </authorList>
    </citation>
    <scope>NUCLEOTIDE SEQUENCE</scope>
    <source>
        <strain evidence="1">Ct5jB2</strain>
    </source>
</reference>
<dbReference type="EMBL" id="BK015927">
    <property type="protein sequence ID" value="DAF85491.1"/>
    <property type="molecule type" value="Genomic_DNA"/>
</dbReference>
<name>A0A8S5TTH0_9CAUD</name>
<protein>
    <submittedName>
        <fullName evidence="1">Uncharacterized protein</fullName>
    </submittedName>
</protein>
<proteinExistence type="predicted"/>
<accession>A0A8S5TTH0</accession>
<sequence length="118" mass="13705">MGFFRNINCIRKVICDIRWDMTVIRDQLKIINETIIDKPEDSDRVKLLEEQVDYLIKNKFEDGKAYDSIVLVPSTKMSDMGQMPTIIHRGEKINTNNMEAFNLSWSYGDGAILTTEKE</sequence>
<organism evidence="1">
    <name type="scientific">Siphoviridae sp. ct5jB2</name>
    <dbReference type="NCBI Taxonomy" id="2825337"/>
    <lineage>
        <taxon>Viruses</taxon>
        <taxon>Duplodnaviria</taxon>
        <taxon>Heunggongvirae</taxon>
        <taxon>Uroviricota</taxon>
        <taxon>Caudoviricetes</taxon>
    </lineage>
</organism>
<evidence type="ECO:0000313" key="1">
    <source>
        <dbReference type="EMBL" id="DAF85491.1"/>
    </source>
</evidence>